<name>A0A3A6PGL6_9BACL</name>
<evidence type="ECO:0000259" key="4">
    <source>
        <dbReference type="PROSITE" id="PS50893"/>
    </source>
</evidence>
<dbReference type="InterPro" id="IPR027417">
    <property type="entry name" value="P-loop_NTPase"/>
</dbReference>
<evidence type="ECO:0000256" key="3">
    <source>
        <dbReference type="ARBA" id="ARBA00022840"/>
    </source>
</evidence>
<keyword evidence="1" id="KW-0813">Transport</keyword>
<dbReference type="PROSITE" id="PS50893">
    <property type="entry name" value="ABC_TRANSPORTER_2"/>
    <property type="match status" value="1"/>
</dbReference>
<organism evidence="5 6">
    <name type="scientific">Paenibacillus pinisoli</name>
    <dbReference type="NCBI Taxonomy" id="1276110"/>
    <lineage>
        <taxon>Bacteria</taxon>
        <taxon>Bacillati</taxon>
        <taxon>Bacillota</taxon>
        <taxon>Bacilli</taxon>
        <taxon>Bacillales</taxon>
        <taxon>Paenibacillaceae</taxon>
        <taxon>Paenibacillus</taxon>
    </lineage>
</organism>
<evidence type="ECO:0000256" key="2">
    <source>
        <dbReference type="ARBA" id="ARBA00022741"/>
    </source>
</evidence>
<protein>
    <submittedName>
        <fullName evidence="5">ATP-binding cassette domain-containing protein</fullName>
    </submittedName>
</protein>
<evidence type="ECO:0000313" key="6">
    <source>
        <dbReference type="Proteomes" id="UP000267798"/>
    </source>
</evidence>
<dbReference type="AlphaFoldDB" id="A0A3A6PGL6"/>
<dbReference type="OrthoDB" id="9804819at2"/>
<feature type="domain" description="ABC transporter" evidence="4">
    <location>
        <begin position="22"/>
        <end position="276"/>
    </location>
</feature>
<dbReference type="SMART" id="SM00382">
    <property type="entry name" value="AAA"/>
    <property type="match status" value="1"/>
</dbReference>
<dbReference type="PANTHER" id="PTHR42711:SF1">
    <property type="entry name" value="ABC-TRANSPORT PROTEIN, ATP-BINDING COMPONENT"/>
    <property type="match status" value="1"/>
</dbReference>
<dbReference type="Pfam" id="PF00005">
    <property type="entry name" value="ABC_tran"/>
    <property type="match status" value="1"/>
</dbReference>
<dbReference type="GO" id="GO:0016887">
    <property type="term" value="F:ATP hydrolysis activity"/>
    <property type="evidence" value="ECO:0007669"/>
    <property type="project" value="InterPro"/>
</dbReference>
<comment type="caution">
    <text evidence="5">The sequence shown here is derived from an EMBL/GenBank/DDBJ whole genome shotgun (WGS) entry which is preliminary data.</text>
</comment>
<dbReference type="EMBL" id="QXQB01000006">
    <property type="protein sequence ID" value="RJX37249.1"/>
    <property type="molecule type" value="Genomic_DNA"/>
</dbReference>
<evidence type="ECO:0000256" key="1">
    <source>
        <dbReference type="ARBA" id="ARBA00022448"/>
    </source>
</evidence>
<dbReference type="SUPFAM" id="SSF52540">
    <property type="entry name" value="P-loop containing nucleoside triphosphate hydrolases"/>
    <property type="match status" value="1"/>
</dbReference>
<keyword evidence="2" id="KW-0547">Nucleotide-binding</keyword>
<accession>A0A3A6PGL6</accession>
<dbReference type="Proteomes" id="UP000267798">
    <property type="component" value="Unassembled WGS sequence"/>
</dbReference>
<dbReference type="InterPro" id="IPR003439">
    <property type="entry name" value="ABC_transporter-like_ATP-bd"/>
</dbReference>
<dbReference type="Gene3D" id="3.40.50.300">
    <property type="entry name" value="P-loop containing nucleotide triphosphate hydrolases"/>
    <property type="match status" value="1"/>
</dbReference>
<evidence type="ECO:0000313" key="5">
    <source>
        <dbReference type="EMBL" id="RJX37249.1"/>
    </source>
</evidence>
<proteinExistence type="predicted"/>
<dbReference type="PROSITE" id="PS00211">
    <property type="entry name" value="ABC_TRANSPORTER_1"/>
    <property type="match status" value="1"/>
</dbReference>
<keyword evidence="6" id="KW-1185">Reference proteome</keyword>
<dbReference type="InterPro" id="IPR050763">
    <property type="entry name" value="ABC_transporter_ATP-binding"/>
</dbReference>
<keyword evidence="3 5" id="KW-0067">ATP-binding</keyword>
<dbReference type="InterPro" id="IPR003593">
    <property type="entry name" value="AAA+_ATPase"/>
</dbReference>
<gene>
    <name evidence="5" type="ORF">D3P09_23105</name>
</gene>
<sequence>MELGHQAISQHRFIKKELYPMIEVHDVSKSYRVNRPRREGWLAAVQSLYARAYDWKTAVSGLNFHITEGELVGFIGPNGAGKSTTVKMLSGVLTPTSGRIITNGIEPSRDRKHNAMHIGVVFGQRSQLYWDLPMDDTFRLFQRMYRIDPAVFRRNVDFMVELLEMKGFYRTPIRQLSLGQKMRANLAAALLHDPRILYLDEPTIGLDVIAKTNIRRFLKELNAEKKTTVILTTHDMDDIEEVCERLMMIDDGQIIYDGGLQAFNSQFGGGTMLEVEYKGCNAPLDDPRLQVVAHTGNNVTYQFDRTDISLGEAVSLVSRRHELRDLRLREPELEKTIGMIYTKNKRQRELK</sequence>
<reference evidence="5 6" key="1">
    <citation type="submission" date="2018-09" db="EMBL/GenBank/DDBJ databases">
        <title>Paenibacillus aracenensis nov. sp. isolated from a cave in southern Spain.</title>
        <authorList>
            <person name="Jurado V."/>
            <person name="Gutierrez-Patricio S."/>
            <person name="Gonzalez-Pimentel J.L."/>
            <person name="Miller A.Z."/>
            <person name="Laiz L."/>
            <person name="Saiz-Jimenez C."/>
        </authorList>
    </citation>
    <scope>NUCLEOTIDE SEQUENCE [LARGE SCALE GENOMIC DNA]</scope>
    <source>
        <strain evidence="5 6">JCM 19203</strain>
    </source>
</reference>
<dbReference type="InterPro" id="IPR017871">
    <property type="entry name" value="ABC_transporter-like_CS"/>
</dbReference>
<dbReference type="GO" id="GO:0005524">
    <property type="term" value="F:ATP binding"/>
    <property type="evidence" value="ECO:0007669"/>
    <property type="project" value="UniProtKB-KW"/>
</dbReference>
<dbReference type="PANTHER" id="PTHR42711">
    <property type="entry name" value="ABC TRANSPORTER ATP-BINDING PROTEIN"/>
    <property type="match status" value="1"/>
</dbReference>